<evidence type="ECO:0000313" key="2">
    <source>
        <dbReference type="EMBL" id="KAF7826988.1"/>
    </source>
</evidence>
<accession>A0A834TRH4</accession>
<reference evidence="2" key="1">
    <citation type="submission" date="2020-09" db="EMBL/GenBank/DDBJ databases">
        <title>Genome-Enabled Discovery of Anthraquinone Biosynthesis in Senna tora.</title>
        <authorList>
            <person name="Kang S.-H."/>
            <person name="Pandey R.P."/>
            <person name="Lee C.-M."/>
            <person name="Sim J.-S."/>
            <person name="Jeong J.-T."/>
            <person name="Choi B.-S."/>
            <person name="Jung M."/>
            <person name="Ginzburg D."/>
            <person name="Zhao K."/>
            <person name="Won S.Y."/>
            <person name="Oh T.-J."/>
            <person name="Yu Y."/>
            <person name="Kim N.-H."/>
            <person name="Lee O.R."/>
            <person name="Lee T.-H."/>
            <person name="Bashyal P."/>
            <person name="Kim T.-S."/>
            <person name="Lee W.-H."/>
            <person name="Kawkins C."/>
            <person name="Kim C.-K."/>
            <person name="Kim J.S."/>
            <person name="Ahn B.O."/>
            <person name="Rhee S.Y."/>
            <person name="Sohng J.K."/>
        </authorList>
    </citation>
    <scope>NUCLEOTIDE SEQUENCE</scope>
    <source>
        <tissue evidence="2">Leaf</tissue>
    </source>
</reference>
<sequence>MTMNSRIAKYTFLKGMPDQQQGRGTLTKKGKVKWKTKAQGLGKEEEATTRIMTPNVKNNQSGASTLTRCQARHHSECGNIN</sequence>
<keyword evidence="3" id="KW-1185">Reference proteome</keyword>
<evidence type="ECO:0000256" key="1">
    <source>
        <dbReference type="SAM" id="MobiDB-lite"/>
    </source>
</evidence>
<dbReference type="EMBL" id="JAAIUW010000006">
    <property type="protein sequence ID" value="KAF7826988.1"/>
    <property type="molecule type" value="Genomic_DNA"/>
</dbReference>
<name>A0A834TRH4_9FABA</name>
<feature type="compositionally biased region" description="Basic residues" evidence="1">
    <location>
        <begin position="26"/>
        <end position="36"/>
    </location>
</feature>
<organism evidence="2 3">
    <name type="scientific">Senna tora</name>
    <dbReference type="NCBI Taxonomy" id="362788"/>
    <lineage>
        <taxon>Eukaryota</taxon>
        <taxon>Viridiplantae</taxon>
        <taxon>Streptophyta</taxon>
        <taxon>Embryophyta</taxon>
        <taxon>Tracheophyta</taxon>
        <taxon>Spermatophyta</taxon>
        <taxon>Magnoliopsida</taxon>
        <taxon>eudicotyledons</taxon>
        <taxon>Gunneridae</taxon>
        <taxon>Pentapetalae</taxon>
        <taxon>rosids</taxon>
        <taxon>fabids</taxon>
        <taxon>Fabales</taxon>
        <taxon>Fabaceae</taxon>
        <taxon>Caesalpinioideae</taxon>
        <taxon>Cassia clade</taxon>
        <taxon>Senna</taxon>
    </lineage>
</organism>
<proteinExistence type="predicted"/>
<gene>
    <name evidence="2" type="ORF">G2W53_018152</name>
</gene>
<feature type="region of interest" description="Disordered" evidence="1">
    <location>
        <begin position="19"/>
        <end position="45"/>
    </location>
</feature>
<comment type="caution">
    <text evidence="2">The sequence shown here is derived from an EMBL/GenBank/DDBJ whole genome shotgun (WGS) entry which is preliminary data.</text>
</comment>
<evidence type="ECO:0000313" key="3">
    <source>
        <dbReference type="Proteomes" id="UP000634136"/>
    </source>
</evidence>
<protein>
    <submittedName>
        <fullName evidence="2">Uncharacterized protein</fullName>
    </submittedName>
</protein>
<dbReference type="AlphaFoldDB" id="A0A834TRH4"/>
<dbReference type="Proteomes" id="UP000634136">
    <property type="component" value="Unassembled WGS sequence"/>
</dbReference>